<keyword evidence="4" id="KW-1185">Reference proteome</keyword>
<evidence type="ECO:0000313" key="3">
    <source>
        <dbReference type="EMBL" id="OQP49761.1"/>
    </source>
</evidence>
<feature type="domain" description="Broad-specificity ulvan lyase N-terminal" evidence="1">
    <location>
        <begin position="53"/>
        <end position="397"/>
    </location>
</feature>
<dbReference type="Pfam" id="PF25840">
    <property type="entry name" value="Ulvan_lyase_N"/>
    <property type="match status" value="1"/>
</dbReference>
<accession>A0A1V9EUK3</accession>
<dbReference type="EMBL" id="LVXG01000013">
    <property type="protein sequence ID" value="OQP49761.1"/>
    <property type="molecule type" value="Genomic_DNA"/>
</dbReference>
<name>A0A1V9EUK3_9BACT</name>
<evidence type="ECO:0000259" key="1">
    <source>
        <dbReference type="Pfam" id="PF25840"/>
    </source>
</evidence>
<proteinExistence type="predicted"/>
<dbReference type="Proteomes" id="UP000192610">
    <property type="component" value="Unassembled WGS sequence"/>
</dbReference>
<dbReference type="Pfam" id="PF25841">
    <property type="entry name" value="Ulvan_lyase_C"/>
    <property type="match status" value="1"/>
</dbReference>
<feature type="domain" description="Broad-specificity ulvan lyase C-terminal" evidence="2">
    <location>
        <begin position="404"/>
        <end position="638"/>
    </location>
</feature>
<dbReference type="InterPro" id="IPR058907">
    <property type="entry name" value="P29_N"/>
</dbReference>
<gene>
    <name evidence="3" type="ORF">A4H97_28125</name>
</gene>
<dbReference type="SUPFAM" id="SSF48239">
    <property type="entry name" value="Terpenoid cyclases/Protein prenyltransferases"/>
    <property type="match status" value="1"/>
</dbReference>
<sequence>MGMQVSRRKFIITTATGGVGLALGNINRLAAAAASPFLAGDDLYALSTSLSASWASTLLNLQIKDKNQGADYGGIRCPNTQRIYGRIGDTIYPFMNMARRTGDSRYLDGAALLFRWIETNVSQPDGSWQNEINDKWKGITAFTVIALGEALRFHGDLMDPAFKSAINDRLVKAGEYIHTNFNIDYGNINYPISGAYALSLLGTIQDNPKFKEKGKTLAQQAMKFFSRNNHFIYGEGTPYYEASKKGCFSVDLGYNVEESLPNLVLYGLLNKEEELLGMVTSSLQTHLEFMLPDGGWDNSWGTRNYKWTYWGSRTSDGCQPAYALLADRDPRFYRAAVKNTQLLQQCTVNGLLMGGPHYNTHNVPVSVHHTFCHIKALATILDHERPTVKQEAIQLPRENTYGLRFFEDIQTWLIATGKFRATVTGYDREYKAMHNGHASGGALTMLWHEQTGPLLVASMNSYRLVEAGNMQANPDPHTMTLTPRMELNSNGVLYMNISCLDATVTAKQTGDTIIIQTSSRLVDQDQNDPPLGPVYCQAEYIFTPKKITCTLRCDKAPAAYQNSIRMVVPVIAASTEKVQTIGKNKIAIQKNKAVVTINAGQPLTRLETTGERFFNFVPGLEAIPLAILEQKGTIDITIQA</sequence>
<dbReference type="InterPro" id="IPR006311">
    <property type="entry name" value="TAT_signal"/>
</dbReference>
<protein>
    <recommendedName>
        <fullName evidence="5">Alginate lyase domain-containing protein</fullName>
    </recommendedName>
</protein>
<dbReference type="AlphaFoldDB" id="A0A1V9EUK3"/>
<reference evidence="4" key="1">
    <citation type="submission" date="2016-04" db="EMBL/GenBank/DDBJ databases">
        <authorList>
            <person name="Chen L."/>
            <person name="Zhuang W."/>
            <person name="Wang G."/>
        </authorList>
    </citation>
    <scope>NUCLEOTIDE SEQUENCE [LARGE SCALE GENOMIC DNA]</scope>
    <source>
        <strain evidence="4">17621</strain>
    </source>
</reference>
<organism evidence="3 4">
    <name type="scientific">Niastella yeongjuensis</name>
    <dbReference type="NCBI Taxonomy" id="354355"/>
    <lineage>
        <taxon>Bacteria</taxon>
        <taxon>Pseudomonadati</taxon>
        <taxon>Bacteroidota</taxon>
        <taxon>Chitinophagia</taxon>
        <taxon>Chitinophagales</taxon>
        <taxon>Chitinophagaceae</taxon>
        <taxon>Niastella</taxon>
    </lineage>
</organism>
<evidence type="ECO:0000313" key="4">
    <source>
        <dbReference type="Proteomes" id="UP000192610"/>
    </source>
</evidence>
<comment type="caution">
    <text evidence="3">The sequence shown here is derived from an EMBL/GenBank/DDBJ whole genome shotgun (WGS) entry which is preliminary data.</text>
</comment>
<evidence type="ECO:0000259" key="2">
    <source>
        <dbReference type="Pfam" id="PF25841"/>
    </source>
</evidence>
<dbReference type="PROSITE" id="PS51318">
    <property type="entry name" value="TAT"/>
    <property type="match status" value="1"/>
</dbReference>
<evidence type="ECO:0008006" key="5">
    <source>
        <dbReference type="Google" id="ProtNLM"/>
    </source>
</evidence>
<dbReference type="InterPro" id="IPR008930">
    <property type="entry name" value="Terpenoid_cyclase/PrenylTrfase"/>
</dbReference>
<dbReference type="STRING" id="354355.SAMN05660816_05811"/>
<dbReference type="InterPro" id="IPR058908">
    <property type="entry name" value="P29_C"/>
</dbReference>